<accession>A0A1U7I6F9</accession>
<dbReference type="CDD" id="cd00143">
    <property type="entry name" value="PP2Cc"/>
    <property type="match status" value="1"/>
</dbReference>
<dbReference type="GO" id="GO:0004722">
    <property type="term" value="F:protein serine/threonine phosphatase activity"/>
    <property type="evidence" value="ECO:0007669"/>
    <property type="project" value="InterPro"/>
</dbReference>
<evidence type="ECO:0000313" key="2">
    <source>
        <dbReference type="EMBL" id="OKH31866.1"/>
    </source>
</evidence>
<dbReference type="InterPro" id="IPR036457">
    <property type="entry name" value="PPM-type-like_dom_sf"/>
</dbReference>
<dbReference type="InterPro" id="IPR015655">
    <property type="entry name" value="PP2C"/>
</dbReference>
<dbReference type="PROSITE" id="PS51746">
    <property type="entry name" value="PPM_2"/>
    <property type="match status" value="1"/>
</dbReference>
<dbReference type="PANTHER" id="PTHR13832:SF827">
    <property type="entry name" value="PROTEIN PHOSPHATASE 1L"/>
    <property type="match status" value="1"/>
</dbReference>
<dbReference type="OrthoDB" id="495860at2"/>
<dbReference type="SMART" id="SM00331">
    <property type="entry name" value="PP2C_SIG"/>
    <property type="match status" value="1"/>
</dbReference>
<dbReference type="RefSeq" id="WP_073596696.1">
    <property type="nucleotide sequence ID" value="NZ_MRCE01000045.1"/>
</dbReference>
<dbReference type="PANTHER" id="PTHR13832">
    <property type="entry name" value="PROTEIN PHOSPHATASE 2C"/>
    <property type="match status" value="1"/>
</dbReference>
<dbReference type="Gene3D" id="3.60.40.10">
    <property type="entry name" value="PPM-type phosphatase domain"/>
    <property type="match status" value="1"/>
</dbReference>
<sequence>MLICPQCQFENPVTNKFCQQCGTSLTHKACPECGTQVTYSTKECPQCGAFTGTVWLAIISPRTLTQIQENNETADAELRSASVFEKLNPEQPDIINETEPVKTEIQVSWEEELADHNPEKNSAPAISELSSDIYLDKQQRYQLLEPLPPKITEEVKVQVLDSQPLQASPLQVLINQQNQEWETETIPEIQSNIDIWQTMPDIVKAYLALKAEFDPILPNIHDAWSEEDCEIILLEDRSHWPSLVDLWKDHQIPQIHLLQIFHEMSSLWVAAESQKCRQSLLELHNLRVDEDQSLGIVRLYPDLPNSDLKLSELGQVWQSLFYETGRTLFGPVGTLINDLQLEIISTVQDLRSRLQEIADELQSESIPAVEDAIGIDTTYANPTNNNQSISPPPTTTPIIKEHMNPYSLINPEGSDDMPTVVLPMQLLSLEDAGRTDVGRQRRHNEDYFGVQTKLTKIENPLGRNMEARGLYILCDGMGGHAGGEIASALAVKTLIEYFHENWRDELPDEDSIRQGVLKANQAIYDINQQDARSGSGRMGTTLVMVLVQETQVAVAHVGDSRLYRLSRRQGLEQITVDHEVGQREIKRGVEPEIAYTRPDAYQLTQALGPRNEHFVDPDIEFFELNEDTLILLCSDGLSDNDLIETHWQTHLQPYLSSRSNLEESVNNLIELGNQYNGHDNITAILIRAKVRPDLDQARVNNS</sequence>
<gene>
    <name evidence="2" type="ORF">NIES2119_27550</name>
</gene>
<evidence type="ECO:0000313" key="3">
    <source>
        <dbReference type="Proteomes" id="UP000185860"/>
    </source>
</evidence>
<dbReference type="AlphaFoldDB" id="A0A1U7I6F9"/>
<proteinExistence type="predicted"/>
<dbReference type="EMBL" id="MRCE01000045">
    <property type="protein sequence ID" value="OKH31866.1"/>
    <property type="molecule type" value="Genomic_DNA"/>
</dbReference>
<dbReference type="Pfam" id="PF13672">
    <property type="entry name" value="PP2C_2"/>
    <property type="match status" value="1"/>
</dbReference>
<name>A0A1U7I6F9_9CYAN</name>
<evidence type="ECO:0000259" key="1">
    <source>
        <dbReference type="PROSITE" id="PS51746"/>
    </source>
</evidence>
<dbReference type="SMART" id="SM00332">
    <property type="entry name" value="PP2Cc"/>
    <property type="match status" value="1"/>
</dbReference>
<dbReference type="InterPro" id="IPR001932">
    <property type="entry name" value="PPM-type_phosphatase-like_dom"/>
</dbReference>
<organism evidence="2 3">
    <name type="scientific">[Phormidium ambiguum] IAM M-71</name>
    <dbReference type="NCBI Taxonomy" id="454136"/>
    <lineage>
        <taxon>Bacteria</taxon>
        <taxon>Bacillati</taxon>
        <taxon>Cyanobacteriota</taxon>
        <taxon>Cyanophyceae</taxon>
        <taxon>Oscillatoriophycideae</taxon>
        <taxon>Aerosakkonematales</taxon>
        <taxon>Aerosakkonemataceae</taxon>
        <taxon>Floridanema</taxon>
    </lineage>
</organism>
<dbReference type="NCBIfam" id="NF011149">
    <property type="entry name" value="PRK14559.1"/>
    <property type="match status" value="1"/>
</dbReference>
<dbReference type="Proteomes" id="UP000185860">
    <property type="component" value="Unassembled WGS sequence"/>
</dbReference>
<dbReference type="STRING" id="454136.NIES2119_27550"/>
<protein>
    <recommendedName>
        <fullName evidence="1">PPM-type phosphatase domain-containing protein</fullName>
    </recommendedName>
</protein>
<reference evidence="2 3" key="1">
    <citation type="submission" date="2016-11" db="EMBL/GenBank/DDBJ databases">
        <title>Draft Genome Sequences of Nine Cyanobacterial Strains from Diverse Habitats.</title>
        <authorList>
            <person name="Zhu T."/>
            <person name="Hou S."/>
            <person name="Lu X."/>
            <person name="Hess W.R."/>
        </authorList>
    </citation>
    <scope>NUCLEOTIDE SEQUENCE [LARGE SCALE GENOMIC DNA]</scope>
    <source>
        <strain evidence="2 3">IAM M-71</strain>
    </source>
</reference>
<dbReference type="SUPFAM" id="SSF81606">
    <property type="entry name" value="PP2C-like"/>
    <property type="match status" value="1"/>
</dbReference>
<feature type="domain" description="PPM-type phosphatase" evidence="1">
    <location>
        <begin position="431"/>
        <end position="688"/>
    </location>
</feature>
<comment type="caution">
    <text evidence="2">The sequence shown here is derived from an EMBL/GenBank/DDBJ whole genome shotgun (WGS) entry which is preliminary data.</text>
</comment>
<dbReference type="Pfam" id="PF12773">
    <property type="entry name" value="DZR"/>
    <property type="match status" value="1"/>
</dbReference>
<dbReference type="InterPro" id="IPR025874">
    <property type="entry name" value="DZR"/>
</dbReference>